<dbReference type="EMBL" id="JAIWYP010000014">
    <property type="protein sequence ID" value="KAH3709239.1"/>
    <property type="molecule type" value="Genomic_DNA"/>
</dbReference>
<comment type="caution">
    <text evidence="1">The sequence shown here is derived from an EMBL/GenBank/DDBJ whole genome shotgun (WGS) entry which is preliminary data.</text>
</comment>
<gene>
    <name evidence="1" type="ORF">DPMN_068701</name>
</gene>
<evidence type="ECO:0000313" key="2">
    <source>
        <dbReference type="Proteomes" id="UP000828390"/>
    </source>
</evidence>
<sequence>MAVDTLHREKSGSKPFCHELTVNHEFKNSETSAREANITDMVKYIQSYENPFETQSEEVTLHNIINQQIDERNTKEYPSS</sequence>
<protein>
    <submittedName>
        <fullName evidence="1">Uncharacterized protein</fullName>
    </submittedName>
</protein>
<reference evidence="1" key="2">
    <citation type="submission" date="2020-11" db="EMBL/GenBank/DDBJ databases">
        <authorList>
            <person name="McCartney M.A."/>
            <person name="Auch B."/>
            <person name="Kono T."/>
            <person name="Mallez S."/>
            <person name="Becker A."/>
            <person name="Gohl D.M."/>
            <person name="Silverstein K.A.T."/>
            <person name="Koren S."/>
            <person name="Bechman K.B."/>
            <person name="Herman A."/>
            <person name="Abrahante J.E."/>
            <person name="Garbe J."/>
        </authorList>
    </citation>
    <scope>NUCLEOTIDE SEQUENCE</scope>
    <source>
        <strain evidence="1">Duluth1</strain>
        <tissue evidence="1">Whole animal</tissue>
    </source>
</reference>
<accession>A0A9D3Z085</accession>
<evidence type="ECO:0000313" key="1">
    <source>
        <dbReference type="EMBL" id="KAH3709239.1"/>
    </source>
</evidence>
<dbReference type="AlphaFoldDB" id="A0A9D3Z085"/>
<organism evidence="1 2">
    <name type="scientific">Dreissena polymorpha</name>
    <name type="common">Zebra mussel</name>
    <name type="synonym">Mytilus polymorpha</name>
    <dbReference type="NCBI Taxonomy" id="45954"/>
    <lineage>
        <taxon>Eukaryota</taxon>
        <taxon>Metazoa</taxon>
        <taxon>Spiralia</taxon>
        <taxon>Lophotrochozoa</taxon>
        <taxon>Mollusca</taxon>
        <taxon>Bivalvia</taxon>
        <taxon>Autobranchia</taxon>
        <taxon>Heteroconchia</taxon>
        <taxon>Euheterodonta</taxon>
        <taxon>Imparidentia</taxon>
        <taxon>Neoheterodontei</taxon>
        <taxon>Myida</taxon>
        <taxon>Dreissenoidea</taxon>
        <taxon>Dreissenidae</taxon>
        <taxon>Dreissena</taxon>
    </lineage>
</organism>
<dbReference type="Proteomes" id="UP000828390">
    <property type="component" value="Unassembled WGS sequence"/>
</dbReference>
<keyword evidence="2" id="KW-1185">Reference proteome</keyword>
<proteinExistence type="predicted"/>
<name>A0A9D3Z085_DREPO</name>
<reference evidence="1" key="1">
    <citation type="journal article" date="2019" name="bioRxiv">
        <title>The Genome of the Zebra Mussel, Dreissena polymorpha: A Resource for Invasive Species Research.</title>
        <authorList>
            <person name="McCartney M.A."/>
            <person name="Auch B."/>
            <person name="Kono T."/>
            <person name="Mallez S."/>
            <person name="Zhang Y."/>
            <person name="Obille A."/>
            <person name="Becker A."/>
            <person name="Abrahante J.E."/>
            <person name="Garbe J."/>
            <person name="Badalamenti J.P."/>
            <person name="Herman A."/>
            <person name="Mangelson H."/>
            <person name="Liachko I."/>
            <person name="Sullivan S."/>
            <person name="Sone E.D."/>
            <person name="Koren S."/>
            <person name="Silverstein K.A.T."/>
            <person name="Beckman K.B."/>
            <person name="Gohl D.M."/>
        </authorList>
    </citation>
    <scope>NUCLEOTIDE SEQUENCE</scope>
    <source>
        <strain evidence="1">Duluth1</strain>
        <tissue evidence="1">Whole animal</tissue>
    </source>
</reference>